<evidence type="ECO:0000256" key="1">
    <source>
        <dbReference type="ARBA" id="ARBA00004123"/>
    </source>
</evidence>
<comment type="caution">
    <text evidence="13">The sequence shown here is derived from an EMBL/GenBank/DDBJ whole genome shotgun (WGS) entry which is preliminary data.</text>
</comment>
<dbReference type="GO" id="GO:0005634">
    <property type="term" value="C:nucleus"/>
    <property type="evidence" value="ECO:0007669"/>
    <property type="project" value="UniProtKB-SubCell"/>
</dbReference>
<evidence type="ECO:0000313" key="14">
    <source>
        <dbReference type="Proteomes" id="UP001519460"/>
    </source>
</evidence>
<dbReference type="InterPro" id="IPR010542">
    <property type="entry name" value="Vert_HSTF_C"/>
</dbReference>
<keyword evidence="3" id="KW-0805">Transcription regulation</keyword>
<dbReference type="AlphaFoldDB" id="A0ABD0LE89"/>
<dbReference type="SMART" id="SM00415">
    <property type="entry name" value="HSF"/>
    <property type="match status" value="1"/>
</dbReference>
<dbReference type="PANTHER" id="PTHR10015:SF427">
    <property type="entry name" value="HEAT SHOCK FACTOR PROTEIN"/>
    <property type="match status" value="1"/>
</dbReference>
<dbReference type="InterPro" id="IPR000232">
    <property type="entry name" value="HSF_DNA-bd"/>
</dbReference>
<gene>
    <name evidence="13" type="ORF">BaRGS_00011045</name>
</gene>
<feature type="compositionally biased region" description="Low complexity" evidence="11">
    <location>
        <begin position="457"/>
        <end position="469"/>
    </location>
</feature>
<feature type="region of interest" description="Disordered" evidence="11">
    <location>
        <begin position="234"/>
        <end position="256"/>
    </location>
</feature>
<dbReference type="GO" id="GO:0043565">
    <property type="term" value="F:sequence-specific DNA binding"/>
    <property type="evidence" value="ECO:0007669"/>
    <property type="project" value="UniProtKB-ARBA"/>
</dbReference>
<dbReference type="EMBL" id="JACVVK020000056">
    <property type="protein sequence ID" value="KAK7497650.1"/>
    <property type="molecule type" value="Genomic_DNA"/>
</dbReference>
<keyword evidence="8" id="KW-0539">Nucleus</keyword>
<feature type="domain" description="HSF-type DNA-binding" evidence="12">
    <location>
        <begin position="32"/>
        <end position="135"/>
    </location>
</feature>
<accession>A0ABD0LE89</accession>
<dbReference type="PANTHER" id="PTHR10015">
    <property type="entry name" value="HEAT SHOCK TRANSCRIPTION FACTOR"/>
    <property type="match status" value="1"/>
</dbReference>
<evidence type="ECO:0000259" key="12">
    <source>
        <dbReference type="SMART" id="SM00415"/>
    </source>
</evidence>
<dbReference type="PRINTS" id="PR00056">
    <property type="entry name" value="HSFDOMAIN"/>
</dbReference>
<protein>
    <recommendedName>
        <fullName evidence="12">HSF-type DNA-binding domain-containing protein</fullName>
    </recommendedName>
</protein>
<proteinExistence type="inferred from homology"/>
<evidence type="ECO:0000256" key="3">
    <source>
        <dbReference type="ARBA" id="ARBA00023015"/>
    </source>
</evidence>
<evidence type="ECO:0000256" key="10">
    <source>
        <dbReference type="SAM" id="Coils"/>
    </source>
</evidence>
<organism evidence="13 14">
    <name type="scientific">Batillaria attramentaria</name>
    <dbReference type="NCBI Taxonomy" id="370345"/>
    <lineage>
        <taxon>Eukaryota</taxon>
        <taxon>Metazoa</taxon>
        <taxon>Spiralia</taxon>
        <taxon>Lophotrochozoa</taxon>
        <taxon>Mollusca</taxon>
        <taxon>Gastropoda</taxon>
        <taxon>Caenogastropoda</taxon>
        <taxon>Sorbeoconcha</taxon>
        <taxon>Cerithioidea</taxon>
        <taxon>Batillariidae</taxon>
        <taxon>Batillaria</taxon>
    </lineage>
</organism>
<feature type="compositionally biased region" description="Polar residues" evidence="11">
    <location>
        <begin position="240"/>
        <end position="251"/>
    </location>
</feature>
<dbReference type="Pfam" id="PF00447">
    <property type="entry name" value="HSF_DNA-bind"/>
    <property type="match status" value="1"/>
</dbReference>
<comment type="similarity">
    <text evidence="2 9">Belongs to the HSF family.</text>
</comment>
<evidence type="ECO:0000256" key="6">
    <source>
        <dbReference type="ARBA" id="ARBA00023159"/>
    </source>
</evidence>
<sequence>MASKGNLRPRSAGRDADTDLYSVQENTGSGSNVPAFLMKLWTLVEDPSTDEIICWDPNGQTFHIYDQSRFAHEVLPYYFKHNNISSFIRQLNMYGFRKQTHPDQGGLKVERDDLEFGHMYFQRGQEQLLDMIKRKAAPVKVESRNAHVITDEVSKVLSDVTQLRGKQENLTSSLDQLKRENEALWREVASLRQKHAKQQQIVNKLIQFLLTLAGRRRTGMPGLKRKMPLMISNAPATPDASVSPTKSSRIVSDTPVDHSYTVDSPESFADIQLASSNPSTSGLVIHEISDPFDVDDMKQARNTPPVPASVTTPTSFMANATVAGNPVSAAQPPVSTANLLDQALASANIVPEPAVPNSMAVPVSLALVQPQPPMSLLLPTSQPQQILQPQPQQLLQQQSFLLQPQQPNPRQKVEVPQQQQHQQPQQKQQQGVQVTRQGTVPSKEVALRTHGTHDKPLSSTSKPLTSPKEVNDQLDLLQSDIDSLKEVLSTGQYNLDTNFLMGLFDPEYTLPVNLDSTFLENLAADGGTESESAEPHETPASGNIAGNEVLQYQPPETLPDLFDLGVITSPPPENDEEEDLPVYFTGNEAGLQTPKSVSSRSSITPNASRSSLSINAEELD</sequence>
<name>A0ABD0LE89_9CAEN</name>
<feature type="compositionally biased region" description="Basic and acidic residues" evidence="11">
    <location>
        <begin position="445"/>
        <end position="456"/>
    </location>
</feature>
<keyword evidence="14" id="KW-1185">Reference proteome</keyword>
<dbReference type="InterPro" id="IPR036388">
    <property type="entry name" value="WH-like_DNA-bd_sf"/>
</dbReference>
<evidence type="ECO:0000256" key="11">
    <source>
        <dbReference type="SAM" id="MobiDB-lite"/>
    </source>
</evidence>
<evidence type="ECO:0000256" key="7">
    <source>
        <dbReference type="ARBA" id="ARBA00023163"/>
    </source>
</evidence>
<dbReference type="FunFam" id="1.10.10.10:FF:000027">
    <property type="entry name" value="Heat shock transcription factor 1"/>
    <property type="match status" value="1"/>
</dbReference>
<keyword evidence="5" id="KW-0238">DNA-binding</keyword>
<keyword evidence="6" id="KW-0010">Activator</keyword>
<dbReference type="Gene3D" id="1.10.10.10">
    <property type="entry name" value="Winged helix-like DNA-binding domain superfamily/Winged helix DNA-binding domain"/>
    <property type="match status" value="1"/>
</dbReference>
<feature type="region of interest" description="Disordered" evidence="11">
    <location>
        <begin position="560"/>
        <end position="620"/>
    </location>
</feature>
<feature type="compositionally biased region" description="Low complexity" evidence="11">
    <location>
        <begin position="414"/>
        <end position="440"/>
    </location>
</feature>
<keyword evidence="10" id="KW-0175">Coiled coil</keyword>
<feature type="compositionally biased region" description="Polar residues" evidence="11">
    <location>
        <begin position="593"/>
        <end position="614"/>
    </location>
</feature>
<dbReference type="SUPFAM" id="SSF46785">
    <property type="entry name" value="Winged helix' DNA-binding domain"/>
    <property type="match status" value="1"/>
</dbReference>
<evidence type="ECO:0000256" key="9">
    <source>
        <dbReference type="RuleBase" id="RU004020"/>
    </source>
</evidence>
<evidence type="ECO:0000256" key="2">
    <source>
        <dbReference type="ARBA" id="ARBA00006403"/>
    </source>
</evidence>
<reference evidence="13 14" key="1">
    <citation type="journal article" date="2023" name="Sci. Data">
        <title>Genome assembly of the Korean intertidal mud-creeper Batillaria attramentaria.</title>
        <authorList>
            <person name="Patra A.K."/>
            <person name="Ho P.T."/>
            <person name="Jun S."/>
            <person name="Lee S.J."/>
            <person name="Kim Y."/>
            <person name="Won Y.J."/>
        </authorList>
    </citation>
    <scope>NUCLEOTIDE SEQUENCE [LARGE SCALE GENOMIC DNA]</scope>
    <source>
        <strain evidence="13">Wonlab-2016</strain>
    </source>
</reference>
<keyword evidence="7" id="KW-0804">Transcription</keyword>
<evidence type="ECO:0000313" key="13">
    <source>
        <dbReference type="EMBL" id="KAK7497650.1"/>
    </source>
</evidence>
<evidence type="ECO:0000256" key="8">
    <source>
        <dbReference type="ARBA" id="ARBA00023242"/>
    </source>
</evidence>
<evidence type="ECO:0000256" key="5">
    <source>
        <dbReference type="ARBA" id="ARBA00023125"/>
    </source>
</evidence>
<comment type="subcellular location">
    <subcellularLocation>
        <location evidence="1">Nucleus</location>
    </subcellularLocation>
</comment>
<dbReference type="InterPro" id="IPR036390">
    <property type="entry name" value="WH_DNA-bd_sf"/>
</dbReference>
<feature type="coiled-coil region" evidence="10">
    <location>
        <begin position="160"/>
        <end position="194"/>
    </location>
</feature>
<evidence type="ECO:0000256" key="4">
    <source>
        <dbReference type="ARBA" id="ARBA00023016"/>
    </source>
</evidence>
<dbReference type="Proteomes" id="UP001519460">
    <property type="component" value="Unassembled WGS sequence"/>
</dbReference>
<dbReference type="Pfam" id="PF06546">
    <property type="entry name" value="Vert_HS_TF"/>
    <property type="match status" value="1"/>
</dbReference>
<feature type="region of interest" description="Disordered" evidence="11">
    <location>
        <begin position="1"/>
        <end position="25"/>
    </location>
</feature>
<keyword evidence="4" id="KW-0346">Stress response</keyword>
<feature type="region of interest" description="Disordered" evidence="11">
    <location>
        <begin position="406"/>
        <end position="469"/>
    </location>
</feature>